<gene>
    <name evidence="1" type="ORF">B296_00030432</name>
</gene>
<evidence type="ECO:0000313" key="1">
    <source>
        <dbReference type="EMBL" id="RRT52560.1"/>
    </source>
</evidence>
<sequence>MYGPNCTISSEDTLYRSGTSDNLLHMIQEKIKWADTMSEANKMHRKEIVEKVEEVKKSLKVSLMSMCLTHLVAEVKHFKQADLHLQGHGEIFSEPGGMIDYEEDRARPKR</sequence>
<dbReference type="AlphaFoldDB" id="A0A426YLH1"/>
<comment type="caution">
    <text evidence="1">The sequence shown here is derived from an EMBL/GenBank/DDBJ whole genome shotgun (WGS) entry which is preliminary data.</text>
</comment>
<dbReference type="EMBL" id="AMZH03011607">
    <property type="protein sequence ID" value="RRT52560.1"/>
    <property type="molecule type" value="Genomic_DNA"/>
</dbReference>
<name>A0A426YLH1_ENSVE</name>
<protein>
    <submittedName>
        <fullName evidence="1">Uncharacterized protein</fullName>
    </submittedName>
</protein>
<organism evidence="1 2">
    <name type="scientific">Ensete ventricosum</name>
    <name type="common">Abyssinian banana</name>
    <name type="synonym">Musa ensete</name>
    <dbReference type="NCBI Taxonomy" id="4639"/>
    <lineage>
        <taxon>Eukaryota</taxon>
        <taxon>Viridiplantae</taxon>
        <taxon>Streptophyta</taxon>
        <taxon>Embryophyta</taxon>
        <taxon>Tracheophyta</taxon>
        <taxon>Spermatophyta</taxon>
        <taxon>Magnoliopsida</taxon>
        <taxon>Liliopsida</taxon>
        <taxon>Zingiberales</taxon>
        <taxon>Musaceae</taxon>
        <taxon>Ensete</taxon>
    </lineage>
</organism>
<dbReference type="Proteomes" id="UP000287651">
    <property type="component" value="Unassembled WGS sequence"/>
</dbReference>
<accession>A0A426YLH1</accession>
<reference evidence="1 2" key="1">
    <citation type="journal article" date="2014" name="Agronomy (Basel)">
        <title>A Draft Genome Sequence for Ensete ventricosum, the Drought-Tolerant Tree Against Hunger.</title>
        <authorList>
            <person name="Harrison J."/>
            <person name="Moore K.A."/>
            <person name="Paszkiewicz K."/>
            <person name="Jones T."/>
            <person name="Grant M."/>
            <person name="Ambacheew D."/>
            <person name="Muzemil S."/>
            <person name="Studholme D.J."/>
        </authorList>
    </citation>
    <scope>NUCLEOTIDE SEQUENCE [LARGE SCALE GENOMIC DNA]</scope>
</reference>
<evidence type="ECO:0000313" key="2">
    <source>
        <dbReference type="Proteomes" id="UP000287651"/>
    </source>
</evidence>
<proteinExistence type="predicted"/>